<dbReference type="PROSITE" id="PS01129">
    <property type="entry name" value="PSI_RLU"/>
    <property type="match status" value="1"/>
</dbReference>
<feature type="region of interest" description="Disordered" evidence="10">
    <location>
        <begin position="109"/>
        <end position="133"/>
    </location>
</feature>
<evidence type="ECO:0000256" key="6">
    <source>
        <dbReference type="ARBA" id="ARBA00040675"/>
    </source>
</evidence>
<evidence type="ECO:0000256" key="4">
    <source>
        <dbReference type="ARBA" id="ARBA00037670"/>
    </source>
</evidence>
<dbReference type="SUPFAM" id="SSF55120">
    <property type="entry name" value="Pseudouridine synthase"/>
    <property type="match status" value="1"/>
</dbReference>
<proteinExistence type="predicted"/>
<dbReference type="GO" id="GO:0160149">
    <property type="term" value="F:tRNA pseudouridine(65) synthase activity"/>
    <property type="evidence" value="ECO:0007669"/>
    <property type="project" value="UniProtKB-EC"/>
</dbReference>
<dbReference type="EMBL" id="CACSII010000020">
    <property type="protein sequence ID" value="CAA0119418.1"/>
    <property type="molecule type" value="Genomic_DNA"/>
</dbReference>
<evidence type="ECO:0000256" key="2">
    <source>
        <dbReference type="ARBA" id="ARBA00023235"/>
    </source>
</evidence>
<keyword evidence="2 12" id="KW-0413">Isomerase</keyword>
<reference evidence="12 13" key="1">
    <citation type="submission" date="2019-11" db="EMBL/GenBank/DDBJ databases">
        <authorList>
            <person name="Holert J."/>
        </authorList>
    </citation>
    <scope>NUCLEOTIDE SEQUENCE [LARGE SCALE GENOMIC DNA]</scope>
    <source>
        <strain evidence="12">BC5_2</strain>
    </source>
</reference>
<dbReference type="AlphaFoldDB" id="A0A5S9QKL9"/>
<dbReference type="GO" id="GO:0008033">
    <property type="term" value="P:tRNA processing"/>
    <property type="evidence" value="ECO:0007669"/>
    <property type="project" value="UniProtKB-KW"/>
</dbReference>
<evidence type="ECO:0000256" key="5">
    <source>
        <dbReference type="ARBA" id="ARBA00038943"/>
    </source>
</evidence>
<accession>A0A5S9QKL9</accession>
<comment type="catalytic activity">
    <reaction evidence="3">
        <text>uridine(65) in tRNA = pseudouridine(65) in tRNA</text>
        <dbReference type="Rhea" id="RHEA:42536"/>
        <dbReference type="Rhea" id="RHEA-COMP:10103"/>
        <dbReference type="Rhea" id="RHEA-COMP:10104"/>
        <dbReference type="ChEBI" id="CHEBI:65314"/>
        <dbReference type="ChEBI" id="CHEBI:65315"/>
        <dbReference type="EC" id="5.4.99.26"/>
    </reaction>
</comment>
<evidence type="ECO:0000259" key="11">
    <source>
        <dbReference type="Pfam" id="PF00849"/>
    </source>
</evidence>
<organism evidence="12 13">
    <name type="scientific">BD1-7 clade bacterium</name>
    <dbReference type="NCBI Taxonomy" id="2029982"/>
    <lineage>
        <taxon>Bacteria</taxon>
        <taxon>Pseudomonadati</taxon>
        <taxon>Pseudomonadota</taxon>
        <taxon>Gammaproteobacteria</taxon>
        <taxon>Cellvibrionales</taxon>
        <taxon>Spongiibacteraceae</taxon>
        <taxon>BD1-7 clade</taxon>
    </lineage>
</organism>
<dbReference type="InterPro" id="IPR006224">
    <property type="entry name" value="PsdUridine_synth_RluA-like_CS"/>
</dbReference>
<feature type="domain" description="Pseudouridine synthase RsuA/RluA-like" evidence="11">
    <location>
        <begin position="11"/>
        <end position="178"/>
    </location>
</feature>
<dbReference type="PANTHER" id="PTHR21600">
    <property type="entry name" value="MITOCHONDRIAL RNA PSEUDOURIDINE SYNTHASE"/>
    <property type="match status" value="1"/>
</dbReference>
<dbReference type="EC" id="5.4.99.26" evidence="5"/>
<dbReference type="Proteomes" id="UP000434580">
    <property type="component" value="Unassembled WGS sequence"/>
</dbReference>
<dbReference type="InterPro" id="IPR020103">
    <property type="entry name" value="PsdUridine_synth_cat_dom_sf"/>
</dbReference>
<evidence type="ECO:0000256" key="7">
    <source>
        <dbReference type="ARBA" id="ARBA00041803"/>
    </source>
</evidence>
<evidence type="ECO:0000256" key="3">
    <source>
        <dbReference type="ARBA" id="ARBA00036607"/>
    </source>
</evidence>
<dbReference type="InterPro" id="IPR006145">
    <property type="entry name" value="PsdUridine_synth_RsuA/RluA"/>
</dbReference>
<dbReference type="GO" id="GO:0003723">
    <property type="term" value="F:RNA binding"/>
    <property type="evidence" value="ECO:0007669"/>
    <property type="project" value="InterPro"/>
</dbReference>
<evidence type="ECO:0000313" key="12">
    <source>
        <dbReference type="EMBL" id="CAA0119418.1"/>
    </source>
</evidence>
<feature type="compositionally biased region" description="Basic and acidic residues" evidence="10">
    <location>
        <begin position="109"/>
        <end position="118"/>
    </location>
</feature>
<dbReference type="OrthoDB" id="9807829at2"/>
<dbReference type="GO" id="GO:0000455">
    <property type="term" value="P:enzyme-directed rRNA pseudouridine synthesis"/>
    <property type="evidence" value="ECO:0007669"/>
    <property type="project" value="TreeGrafter"/>
</dbReference>
<gene>
    <name evidence="12" type="primary">truC_2</name>
    <name evidence="12" type="ORF">DPBNPPHM_02454</name>
</gene>
<dbReference type="InterPro" id="IPR050188">
    <property type="entry name" value="RluA_PseudoU_synthase"/>
</dbReference>
<evidence type="ECO:0000256" key="1">
    <source>
        <dbReference type="ARBA" id="ARBA00022694"/>
    </source>
</evidence>
<dbReference type="Pfam" id="PF00849">
    <property type="entry name" value="PseudoU_synth_2"/>
    <property type="match status" value="1"/>
</dbReference>
<evidence type="ECO:0000256" key="8">
    <source>
        <dbReference type="ARBA" id="ARBA00041975"/>
    </source>
</evidence>
<keyword evidence="1" id="KW-0819">tRNA processing</keyword>
<protein>
    <recommendedName>
        <fullName evidence="6">tRNA pseudouridine synthase C</fullName>
        <ecNumber evidence="5">5.4.99.26</ecNumber>
    </recommendedName>
    <alternativeName>
        <fullName evidence="8">tRNA pseudouridine(65) synthase</fullName>
    </alternativeName>
    <alternativeName>
        <fullName evidence="9">tRNA pseudouridylate synthase C</fullName>
    </alternativeName>
    <alternativeName>
        <fullName evidence="7">tRNA-uridine isomerase C</fullName>
    </alternativeName>
</protein>
<dbReference type="PANTHER" id="PTHR21600:SF56">
    <property type="entry name" value="TRNA PSEUDOURIDINE SYNTHASE C"/>
    <property type="match status" value="1"/>
</dbReference>
<sequence length="261" mass="29900">MTLEILYEDSQYIAINKPAGLLVHRSPIDKYETEFAVQKLRDQISQHVHPVHRLDKPTSGVLLFAKDKTSLRLIRSLFDSTSTLSGDKDIYKTYIAVVRGYSPEELEIDHPVKVRSDGADDSSSNNSDEAKPSKTFLRQIGKVEIPHCIETYPTSRYSLVELKPVTGRRHQLRYHMKHIRHPVIGDAKYGRGRHNRYFREHFDSDRLLLAATGLEFVHPATDEWVKIDAGIGDAFTSVLTTLGLYQAYKTYLKEVRQHAPR</sequence>
<evidence type="ECO:0000313" key="13">
    <source>
        <dbReference type="Proteomes" id="UP000434580"/>
    </source>
</evidence>
<comment type="function">
    <text evidence="4">Responsible for synthesis of pseudouridine from uracil-65 in transfer RNAs.</text>
</comment>
<evidence type="ECO:0000256" key="9">
    <source>
        <dbReference type="ARBA" id="ARBA00043049"/>
    </source>
</evidence>
<name>A0A5S9QKL9_9GAMM</name>
<evidence type="ECO:0000256" key="10">
    <source>
        <dbReference type="SAM" id="MobiDB-lite"/>
    </source>
</evidence>
<dbReference type="Gene3D" id="3.30.2350.10">
    <property type="entry name" value="Pseudouridine synthase"/>
    <property type="match status" value="1"/>
</dbReference>